<evidence type="ECO:0000256" key="8">
    <source>
        <dbReference type="ARBA" id="ARBA00023012"/>
    </source>
</evidence>
<dbReference type="Pfam" id="PF00512">
    <property type="entry name" value="HisKA"/>
    <property type="match status" value="1"/>
</dbReference>
<dbReference type="Proteomes" id="UP001203665">
    <property type="component" value="Unassembled WGS sequence"/>
</dbReference>
<dbReference type="GO" id="GO:0005524">
    <property type="term" value="F:ATP binding"/>
    <property type="evidence" value="ECO:0007669"/>
    <property type="project" value="UniProtKB-KW"/>
</dbReference>
<evidence type="ECO:0000313" key="10">
    <source>
        <dbReference type="EMBL" id="MCM2676553.1"/>
    </source>
</evidence>
<keyword evidence="11" id="KW-1185">Reference proteome</keyword>
<evidence type="ECO:0000313" key="11">
    <source>
        <dbReference type="Proteomes" id="UP001203665"/>
    </source>
</evidence>
<dbReference type="PRINTS" id="PR00344">
    <property type="entry name" value="BCTRLSENSOR"/>
</dbReference>
<accession>A0ABT0XKX1</accession>
<dbReference type="CDD" id="cd00082">
    <property type="entry name" value="HisKA"/>
    <property type="match status" value="1"/>
</dbReference>
<comment type="catalytic activity">
    <reaction evidence="1">
        <text>ATP + protein L-histidine = ADP + protein N-phospho-L-histidine.</text>
        <dbReference type="EC" id="2.7.13.3"/>
    </reaction>
</comment>
<protein>
    <recommendedName>
        <fullName evidence="2">histidine kinase</fullName>
        <ecNumber evidence="2">2.7.13.3</ecNumber>
    </recommendedName>
</protein>
<gene>
    <name evidence="10" type="ORF">NDM98_14450</name>
</gene>
<evidence type="ECO:0000256" key="7">
    <source>
        <dbReference type="ARBA" id="ARBA00022840"/>
    </source>
</evidence>
<dbReference type="InterPro" id="IPR003594">
    <property type="entry name" value="HATPase_dom"/>
</dbReference>
<feature type="domain" description="Histidine kinase" evidence="9">
    <location>
        <begin position="210"/>
        <end position="417"/>
    </location>
</feature>
<dbReference type="Gene3D" id="3.30.565.10">
    <property type="entry name" value="Histidine kinase-like ATPase, C-terminal domain"/>
    <property type="match status" value="1"/>
</dbReference>
<dbReference type="PANTHER" id="PTHR43065">
    <property type="entry name" value="SENSOR HISTIDINE KINASE"/>
    <property type="match status" value="1"/>
</dbReference>
<keyword evidence="4" id="KW-0808">Transferase</keyword>
<dbReference type="Pfam" id="PF02518">
    <property type="entry name" value="HATPase_c"/>
    <property type="match status" value="1"/>
</dbReference>
<comment type="caution">
    <text evidence="10">The sequence shown here is derived from an EMBL/GenBank/DDBJ whole genome shotgun (WGS) entry which is preliminary data.</text>
</comment>
<evidence type="ECO:0000256" key="6">
    <source>
        <dbReference type="ARBA" id="ARBA00022777"/>
    </source>
</evidence>
<dbReference type="InterPro" id="IPR035965">
    <property type="entry name" value="PAS-like_dom_sf"/>
</dbReference>
<dbReference type="InterPro" id="IPR005467">
    <property type="entry name" value="His_kinase_dom"/>
</dbReference>
<dbReference type="InterPro" id="IPR003661">
    <property type="entry name" value="HisK_dim/P_dom"/>
</dbReference>
<dbReference type="SMART" id="SM00388">
    <property type="entry name" value="HisKA"/>
    <property type="match status" value="1"/>
</dbReference>
<keyword evidence="8" id="KW-0902">Two-component regulatory system</keyword>
<dbReference type="Gene3D" id="3.30.450.20">
    <property type="entry name" value="PAS domain"/>
    <property type="match status" value="1"/>
</dbReference>
<dbReference type="SUPFAM" id="SSF55874">
    <property type="entry name" value="ATPase domain of HSP90 chaperone/DNA topoisomerase II/histidine kinase"/>
    <property type="match status" value="1"/>
</dbReference>
<dbReference type="InterPro" id="IPR036097">
    <property type="entry name" value="HisK_dim/P_sf"/>
</dbReference>
<dbReference type="SMART" id="SM00387">
    <property type="entry name" value="HATPase_c"/>
    <property type="match status" value="1"/>
</dbReference>
<dbReference type="EMBL" id="JAMQJY010000002">
    <property type="protein sequence ID" value="MCM2676553.1"/>
    <property type="molecule type" value="Genomic_DNA"/>
</dbReference>
<organism evidence="10 11">
    <name type="scientific">Alkalicoccobacillus plakortidis</name>
    <dbReference type="NCBI Taxonomy" id="444060"/>
    <lineage>
        <taxon>Bacteria</taxon>
        <taxon>Bacillati</taxon>
        <taxon>Bacillota</taxon>
        <taxon>Bacilli</taxon>
        <taxon>Bacillales</taxon>
        <taxon>Bacillaceae</taxon>
        <taxon>Alkalicoccobacillus</taxon>
    </lineage>
</organism>
<dbReference type="PANTHER" id="PTHR43065:SF46">
    <property type="entry name" value="C4-DICARBOXYLATE TRANSPORT SENSOR PROTEIN DCTB"/>
    <property type="match status" value="1"/>
</dbReference>
<proteinExistence type="predicted"/>
<keyword evidence="5" id="KW-0547">Nucleotide-binding</keyword>
<keyword evidence="3" id="KW-0597">Phosphoprotein</keyword>
<evidence type="ECO:0000256" key="4">
    <source>
        <dbReference type="ARBA" id="ARBA00022679"/>
    </source>
</evidence>
<evidence type="ECO:0000256" key="2">
    <source>
        <dbReference type="ARBA" id="ARBA00012438"/>
    </source>
</evidence>
<dbReference type="SUPFAM" id="SSF47384">
    <property type="entry name" value="Homodimeric domain of signal transducing histidine kinase"/>
    <property type="match status" value="1"/>
</dbReference>
<evidence type="ECO:0000259" key="9">
    <source>
        <dbReference type="PROSITE" id="PS50109"/>
    </source>
</evidence>
<dbReference type="Gene3D" id="1.10.287.130">
    <property type="match status" value="1"/>
</dbReference>
<evidence type="ECO:0000256" key="3">
    <source>
        <dbReference type="ARBA" id="ARBA00022553"/>
    </source>
</evidence>
<dbReference type="InterPro" id="IPR004358">
    <property type="entry name" value="Sig_transdc_His_kin-like_C"/>
</dbReference>
<dbReference type="PROSITE" id="PS50109">
    <property type="entry name" value="HIS_KIN"/>
    <property type="match status" value="1"/>
</dbReference>
<evidence type="ECO:0000256" key="5">
    <source>
        <dbReference type="ARBA" id="ARBA00022741"/>
    </source>
</evidence>
<sequence length="421" mass="47808">MFVLTLFAVLKLSNFIVKPLEQLVVATATFTFSNKIDPITQGFYQEADTLTRAFKMMTTKLLNRERNHQKSSLILETTDNGVFAYTNKDQIITTFNTTCEQLFQEKRENVLGLTLKVAALKNNRLRRFLEAAELDTNSAPEIENRYEFSCTFNTQVHAFFISVSKLSGDSDLSIEQDALIVFNDVTEKKEMQQQIVRSEKSKVVGELAVGFAHEIRNPLSTIKGFLQLFQKEEQIESKKDQFRLMVNEIDRVNNIIKDLLNMARQAQIQQEKTDIKQLLDHTRQMFLAETDKRGIDFTFLNDSELPVAWVDSDKVQQVMINLVKNAMDSMPNGGELTIHTIESKTEMIGIIVQDSGVGMSREVLDRIGTPFFTTKSDGTGLGLMTCFRIAEEINGSLTVESKEGEGTCFAFQIPIYKNQPE</sequence>
<dbReference type="SUPFAM" id="SSF55785">
    <property type="entry name" value="PYP-like sensor domain (PAS domain)"/>
    <property type="match status" value="1"/>
</dbReference>
<keyword evidence="7 10" id="KW-0067">ATP-binding</keyword>
<name>A0ABT0XKX1_9BACI</name>
<dbReference type="InterPro" id="IPR036890">
    <property type="entry name" value="HATPase_C_sf"/>
</dbReference>
<dbReference type="EC" id="2.7.13.3" evidence="2"/>
<keyword evidence="6" id="KW-0418">Kinase</keyword>
<evidence type="ECO:0000256" key="1">
    <source>
        <dbReference type="ARBA" id="ARBA00000085"/>
    </source>
</evidence>
<reference evidence="10" key="1">
    <citation type="submission" date="2022-06" db="EMBL/GenBank/DDBJ databases">
        <title>Alkalicoccobacillus porphyridii sp. nov., isolated from a marine red alga, Porphyridium purpureum and reclassification of Shouchella plakortidis and Shouchella gibsonii as Alkalicoccobacillus plakortidis comb. nov. and Alkalicoccobacillus gibsonii comb. nov.</title>
        <authorList>
            <person name="Kim K.H."/>
            <person name="Lee J.K."/>
            <person name="Han D.M."/>
            <person name="Baek J.H."/>
            <person name="Jeon C.O."/>
        </authorList>
    </citation>
    <scope>NUCLEOTIDE SEQUENCE</scope>
    <source>
        <strain evidence="10">DSM 19153</strain>
    </source>
</reference>
<dbReference type="RefSeq" id="WP_251609239.1">
    <property type="nucleotide sequence ID" value="NZ_JAMQJY010000002.1"/>
</dbReference>